<sequence length="182" mass="20154">MALRSRLRELFQDAQPGGVITVEEPPSPAGASWVPRSPPASPPRGQGPLPKDCAVFQCRSCWAVLGDSLHLWCAWPRPPGQGWAGDRVTNDVTWEDSLMIGLEGALLGCAYNALSCRLCGLTVGFILYSASKDLAYLRGLFCFFKDRILCYILKNQMIIEASKVNFPTVTLKKQLQEVRFLH</sequence>
<evidence type="ECO:0000313" key="15">
    <source>
        <dbReference type="Proteomes" id="UP000472275"/>
    </source>
</evidence>
<evidence type="ECO:0000313" key="14">
    <source>
        <dbReference type="Ensembl" id="ENSACCP00020010333.1"/>
    </source>
</evidence>
<evidence type="ECO:0000256" key="4">
    <source>
        <dbReference type="ARBA" id="ARBA00022454"/>
    </source>
</evidence>
<evidence type="ECO:0000256" key="10">
    <source>
        <dbReference type="ARBA" id="ARBA00023306"/>
    </source>
</evidence>
<protein>
    <submittedName>
        <fullName evidence="14">Opa interacting protein 5</fullName>
    </submittedName>
</protein>
<keyword evidence="5" id="KW-0132">Cell division</keyword>
<keyword evidence="15" id="KW-1185">Reference proteome</keyword>
<dbReference type="GO" id="GO:0046872">
    <property type="term" value="F:metal ion binding"/>
    <property type="evidence" value="ECO:0007669"/>
    <property type="project" value="UniProtKB-KW"/>
</dbReference>
<dbReference type="Pfam" id="PF03226">
    <property type="entry name" value="Yippee-Mis18"/>
    <property type="match status" value="1"/>
</dbReference>
<keyword evidence="7" id="KW-0498">Mitosis</keyword>
<dbReference type="GO" id="GO:0010369">
    <property type="term" value="C:chromocenter"/>
    <property type="evidence" value="ECO:0007669"/>
    <property type="project" value="Ensembl"/>
</dbReference>
<evidence type="ECO:0000259" key="13">
    <source>
        <dbReference type="PROSITE" id="PS51793"/>
    </source>
</evidence>
<dbReference type="PROSITE" id="PS51793">
    <property type="entry name" value="MIS18"/>
    <property type="match status" value="1"/>
</dbReference>
<dbReference type="GO" id="GO:0034080">
    <property type="term" value="P:CENP-A containing chromatin assembly"/>
    <property type="evidence" value="ECO:0007669"/>
    <property type="project" value="TreeGrafter"/>
</dbReference>
<dbReference type="GO" id="GO:0016607">
    <property type="term" value="C:nuclear speck"/>
    <property type="evidence" value="ECO:0007669"/>
    <property type="project" value="Ensembl"/>
</dbReference>
<keyword evidence="8" id="KW-0862">Zinc</keyword>
<dbReference type="InterPro" id="IPR004910">
    <property type="entry name" value="Yippee/Mis18/Cereblon"/>
</dbReference>
<name>A0A663EE57_AQUCH</name>
<keyword evidence="4" id="KW-0158">Chromosome</keyword>
<dbReference type="GO" id="GO:0015030">
    <property type="term" value="C:Cajal body"/>
    <property type="evidence" value="ECO:0007669"/>
    <property type="project" value="Ensembl"/>
</dbReference>
<evidence type="ECO:0000256" key="2">
    <source>
        <dbReference type="ARBA" id="ARBA00004123"/>
    </source>
</evidence>
<evidence type="ECO:0000256" key="7">
    <source>
        <dbReference type="ARBA" id="ARBA00022776"/>
    </source>
</evidence>
<dbReference type="Proteomes" id="UP000472275">
    <property type="component" value="Chromosome 2"/>
</dbReference>
<dbReference type="Ensembl" id="ENSACCT00020010789.1">
    <property type="protein sequence ID" value="ENSACCP00020010333.1"/>
    <property type="gene ID" value="ENSACCG00020007073.1"/>
</dbReference>
<keyword evidence="6" id="KW-0479">Metal-binding</keyword>
<dbReference type="GeneTree" id="ENSGT00940000154267"/>
<comment type="subcellular location">
    <subcellularLocation>
        <location evidence="3">Chromosome</location>
        <location evidence="3">Centromere</location>
    </subcellularLocation>
    <subcellularLocation>
        <location evidence="2">Nucleus</location>
    </subcellularLocation>
</comment>
<reference evidence="14" key="2">
    <citation type="submission" date="2025-09" db="UniProtKB">
        <authorList>
            <consortium name="Ensembl"/>
        </authorList>
    </citation>
    <scope>IDENTIFICATION</scope>
</reference>
<evidence type="ECO:0000256" key="1">
    <source>
        <dbReference type="ARBA" id="ARBA00003694"/>
    </source>
</evidence>
<evidence type="ECO:0000256" key="6">
    <source>
        <dbReference type="ARBA" id="ARBA00022723"/>
    </source>
</evidence>
<feature type="region of interest" description="Disordered" evidence="12">
    <location>
        <begin position="15"/>
        <end position="46"/>
    </location>
</feature>
<keyword evidence="11" id="KW-0137">Centromere</keyword>
<dbReference type="GO" id="GO:0000785">
    <property type="term" value="C:chromatin"/>
    <property type="evidence" value="ECO:0007669"/>
    <property type="project" value="Ensembl"/>
</dbReference>
<keyword evidence="10" id="KW-0131">Cell cycle</keyword>
<accession>A0A663EE57</accession>
<dbReference type="InterPro" id="IPR034752">
    <property type="entry name" value="Mis18"/>
</dbReference>
<feature type="domain" description="Mis18" evidence="13">
    <location>
        <begin position="53"/>
        <end position="153"/>
    </location>
</feature>
<dbReference type="GO" id="GO:0051301">
    <property type="term" value="P:cell division"/>
    <property type="evidence" value="ECO:0007669"/>
    <property type="project" value="UniProtKB-KW"/>
</dbReference>
<evidence type="ECO:0000256" key="9">
    <source>
        <dbReference type="ARBA" id="ARBA00023242"/>
    </source>
</evidence>
<dbReference type="GO" id="GO:0042802">
    <property type="term" value="F:identical protein binding"/>
    <property type="evidence" value="ECO:0007669"/>
    <property type="project" value="Ensembl"/>
</dbReference>
<evidence type="ECO:0000256" key="11">
    <source>
        <dbReference type="ARBA" id="ARBA00023328"/>
    </source>
</evidence>
<dbReference type="FunCoup" id="A0A663EE57">
    <property type="interactions" value="112"/>
</dbReference>
<organism evidence="14 15">
    <name type="scientific">Aquila chrysaetos chrysaetos</name>
    <dbReference type="NCBI Taxonomy" id="223781"/>
    <lineage>
        <taxon>Eukaryota</taxon>
        <taxon>Metazoa</taxon>
        <taxon>Chordata</taxon>
        <taxon>Craniata</taxon>
        <taxon>Vertebrata</taxon>
        <taxon>Euteleostomi</taxon>
        <taxon>Archelosauria</taxon>
        <taxon>Archosauria</taxon>
        <taxon>Dinosauria</taxon>
        <taxon>Saurischia</taxon>
        <taxon>Theropoda</taxon>
        <taxon>Coelurosauria</taxon>
        <taxon>Aves</taxon>
        <taxon>Neognathae</taxon>
        <taxon>Neoaves</taxon>
        <taxon>Telluraves</taxon>
        <taxon>Accipitrimorphae</taxon>
        <taxon>Accipitriformes</taxon>
        <taxon>Accipitridae</taxon>
        <taxon>Accipitrinae</taxon>
        <taxon>Aquila</taxon>
    </lineage>
</organism>
<keyword evidence="9" id="KW-0539">Nucleus</keyword>
<evidence type="ECO:0000256" key="8">
    <source>
        <dbReference type="ARBA" id="ARBA00022833"/>
    </source>
</evidence>
<dbReference type="PANTHER" id="PTHR16431">
    <property type="entry name" value="NEUROGENIC PROTEIN MASTERMIND"/>
    <property type="match status" value="1"/>
</dbReference>
<dbReference type="GO" id="GO:0098654">
    <property type="term" value="C:CENP-A recruiting complex"/>
    <property type="evidence" value="ECO:0007669"/>
    <property type="project" value="Ensembl"/>
</dbReference>
<dbReference type="AlphaFoldDB" id="A0A663EE57"/>
<evidence type="ECO:0000256" key="12">
    <source>
        <dbReference type="SAM" id="MobiDB-lite"/>
    </source>
</evidence>
<proteinExistence type="predicted"/>
<dbReference type="GO" id="GO:0007059">
    <property type="term" value="P:chromosome segregation"/>
    <property type="evidence" value="ECO:0007669"/>
    <property type="project" value="TreeGrafter"/>
</dbReference>
<dbReference type="GO" id="GO:0000775">
    <property type="term" value="C:chromosome, centromeric region"/>
    <property type="evidence" value="ECO:0007669"/>
    <property type="project" value="UniProtKB-SubCell"/>
</dbReference>
<reference evidence="14" key="1">
    <citation type="submission" date="2025-08" db="UniProtKB">
        <authorList>
            <consortium name="Ensembl"/>
        </authorList>
    </citation>
    <scope>IDENTIFICATION</scope>
</reference>
<evidence type="ECO:0000256" key="3">
    <source>
        <dbReference type="ARBA" id="ARBA00004584"/>
    </source>
</evidence>
<evidence type="ECO:0000256" key="5">
    <source>
        <dbReference type="ARBA" id="ARBA00022618"/>
    </source>
</evidence>
<dbReference type="InParanoid" id="A0A663EE57"/>
<comment type="function">
    <text evidence="1">Required for recruitment of CENPA to centromeres and normal chromosome segregation during mitosis.</text>
</comment>
<dbReference type="PANTHER" id="PTHR16431:SF3">
    <property type="entry name" value="PROTEIN MIS18-BETA"/>
    <property type="match status" value="1"/>
</dbReference>